<protein>
    <submittedName>
        <fullName evidence="2">Uncharacterized protein</fullName>
    </submittedName>
</protein>
<proteinExistence type="predicted"/>
<keyword evidence="3" id="KW-1185">Reference proteome</keyword>
<gene>
    <name evidence="2" type="ORF">FAUST_1371</name>
</gene>
<accession>A0AAN6C8L2</accession>
<name>A0AAN6C8L2_FUSAU</name>
<comment type="caution">
    <text evidence="2">The sequence shown here is derived from an EMBL/GenBank/DDBJ whole genome shotgun (WGS) entry which is preliminary data.</text>
</comment>
<feature type="region of interest" description="Disordered" evidence="1">
    <location>
        <begin position="76"/>
        <end position="99"/>
    </location>
</feature>
<evidence type="ECO:0000313" key="2">
    <source>
        <dbReference type="EMBL" id="KAF5246254.1"/>
    </source>
</evidence>
<sequence length="99" mass="10453">MSNTNSSSDRAQTNDDKVLPSEALAGEMSALTLESRENGEVLNAESPTDTSESMIQLSLALDALVQTMKQIQAHVLADAQDRAGDPTQDPAPSRDPGQA</sequence>
<feature type="compositionally biased region" description="Polar residues" evidence="1">
    <location>
        <begin position="1"/>
        <end position="11"/>
    </location>
</feature>
<dbReference type="EMBL" id="JAAMOD010000030">
    <property type="protein sequence ID" value="KAF5246254.1"/>
    <property type="molecule type" value="Genomic_DNA"/>
</dbReference>
<evidence type="ECO:0000256" key="1">
    <source>
        <dbReference type="SAM" id="MobiDB-lite"/>
    </source>
</evidence>
<feature type="region of interest" description="Disordered" evidence="1">
    <location>
        <begin position="1"/>
        <end position="52"/>
    </location>
</feature>
<reference evidence="2 3" key="1">
    <citation type="submission" date="2020-02" db="EMBL/GenBank/DDBJ databases">
        <title>Identification and distribution of gene clusters putatively required for synthesis of sphingolipid metabolism inhibitors in phylogenetically diverse species of the filamentous fungus Fusarium.</title>
        <authorList>
            <person name="Kim H.-S."/>
            <person name="Busman M."/>
            <person name="Brown D.W."/>
            <person name="Divon H."/>
            <person name="Uhlig S."/>
            <person name="Proctor R.H."/>
        </authorList>
    </citation>
    <scope>NUCLEOTIDE SEQUENCE [LARGE SCALE GENOMIC DNA]</scope>
    <source>
        <strain evidence="2 3">NRRL 2903</strain>
    </source>
</reference>
<evidence type="ECO:0000313" key="3">
    <source>
        <dbReference type="Proteomes" id="UP000537989"/>
    </source>
</evidence>
<dbReference type="Proteomes" id="UP000537989">
    <property type="component" value="Unassembled WGS sequence"/>
</dbReference>
<organism evidence="2 3">
    <name type="scientific">Fusarium austroamericanum</name>
    <dbReference type="NCBI Taxonomy" id="282268"/>
    <lineage>
        <taxon>Eukaryota</taxon>
        <taxon>Fungi</taxon>
        <taxon>Dikarya</taxon>
        <taxon>Ascomycota</taxon>
        <taxon>Pezizomycotina</taxon>
        <taxon>Sordariomycetes</taxon>
        <taxon>Hypocreomycetidae</taxon>
        <taxon>Hypocreales</taxon>
        <taxon>Nectriaceae</taxon>
        <taxon>Fusarium</taxon>
    </lineage>
</organism>
<dbReference type="AlphaFoldDB" id="A0AAN6C8L2"/>